<comment type="caution">
    <text evidence="6">The sequence shown here is derived from an EMBL/GenBank/DDBJ whole genome shotgun (WGS) entry which is preliminary data.</text>
</comment>
<dbReference type="Gene3D" id="2.170.260.10">
    <property type="entry name" value="paz domain"/>
    <property type="match status" value="1"/>
</dbReference>
<dbReference type="EMBL" id="CAJNOJ010000184">
    <property type="protein sequence ID" value="CAF1258491.1"/>
    <property type="molecule type" value="Genomic_DNA"/>
</dbReference>
<dbReference type="Proteomes" id="UP000663852">
    <property type="component" value="Unassembled WGS sequence"/>
</dbReference>
<feature type="compositionally biased region" description="Polar residues" evidence="2">
    <location>
        <begin position="49"/>
        <end position="58"/>
    </location>
</feature>
<dbReference type="InterPro" id="IPR012337">
    <property type="entry name" value="RNaseH-like_sf"/>
</dbReference>
<evidence type="ECO:0000259" key="4">
    <source>
        <dbReference type="PROSITE" id="PS50821"/>
    </source>
</evidence>
<organism evidence="6 8">
    <name type="scientific">Adineta ricciae</name>
    <name type="common">Rotifer</name>
    <dbReference type="NCBI Taxonomy" id="249248"/>
    <lineage>
        <taxon>Eukaryota</taxon>
        <taxon>Metazoa</taxon>
        <taxon>Spiralia</taxon>
        <taxon>Gnathifera</taxon>
        <taxon>Rotifera</taxon>
        <taxon>Eurotatoria</taxon>
        <taxon>Bdelloidea</taxon>
        <taxon>Adinetida</taxon>
        <taxon>Adinetidae</taxon>
        <taxon>Adineta</taxon>
    </lineage>
</organism>
<evidence type="ECO:0000313" key="6">
    <source>
        <dbReference type="EMBL" id="CAF1090088.1"/>
    </source>
</evidence>
<dbReference type="PROSITE" id="PS50821">
    <property type="entry name" value="PAZ"/>
    <property type="match status" value="1"/>
</dbReference>
<feature type="compositionally biased region" description="Low complexity" evidence="2">
    <location>
        <begin position="59"/>
        <end position="75"/>
    </location>
</feature>
<dbReference type="InterPro" id="IPR032472">
    <property type="entry name" value="ArgoL2"/>
</dbReference>
<dbReference type="Gene3D" id="3.40.50.2300">
    <property type="match status" value="1"/>
</dbReference>
<feature type="transmembrane region" description="Helical" evidence="3">
    <location>
        <begin position="112"/>
        <end position="130"/>
    </location>
</feature>
<accession>A0A814NAE5</accession>
<evidence type="ECO:0000313" key="8">
    <source>
        <dbReference type="Proteomes" id="UP000663828"/>
    </source>
</evidence>
<dbReference type="CDD" id="cd02846">
    <property type="entry name" value="PAZ_argonaute_like"/>
    <property type="match status" value="1"/>
</dbReference>
<keyword evidence="3" id="KW-0472">Membrane</keyword>
<dbReference type="Pfam" id="PF02170">
    <property type="entry name" value="PAZ"/>
    <property type="match status" value="1"/>
</dbReference>
<evidence type="ECO:0000256" key="2">
    <source>
        <dbReference type="SAM" id="MobiDB-lite"/>
    </source>
</evidence>
<dbReference type="SMART" id="SM00949">
    <property type="entry name" value="PAZ"/>
    <property type="match status" value="1"/>
</dbReference>
<keyword evidence="8" id="KW-1185">Reference proteome</keyword>
<reference evidence="6" key="1">
    <citation type="submission" date="2021-02" db="EMBL/GenBank/DDBJ databases">
        <authorList>
            <person name="Nowell W R."/>
        </authorList>
    </citation>
    <scope>NUCLEOTIDE SEQUENCE</scope>
</reference>
<keyword evidence="3" id="KW-0812">Transmembrane</keyword>
<feature type="region of interest" description="Disordered" evidence="2">
    <location>
        <begin position="1"/>
        <end position="81"/>
    </location>
</feature>
<dbReference type="PROSITE" id="PS50822">
    <property type="entry name" value="PIWI"/>
    <property type="match status" value="1"/>
</dbReference>
<dbReference type="InterPro" id="IPR032474">
    <property type="entry name" value="Argonaute_N"/>
</dbReference>
<evidence type="ECO:0000313" key="7">
    <source>
        <dbReference type="EMBL" id="CAF1258491.1"/>
    </source>
</evidence>
<dbReference type="InterPro" id="IPR003100">
    <property type="entry name" value="PAZ_dom"/>
</dbReference>
<feature type="domain" description="Piwi" evidence="5">
    <location>
        <begin position="657"/>
        <end position="958"/>
    </location>
</feature>
<evidence type="ECO:0000259" key="5">
    <source>
        <dbReference type="PROSITE" id="PS50822"/>
    </source>
</evidence>
<dbReference type="AlphaFoldDB" id="A0A814NAE5"/>
<dbReference type="Proteomes" id="UP000663828">
    <property type="component" value="Unassembled WGS sequence"/>
</dbReference>
<dbReference type="InterPro" id="IPR036085">
    <property type="entry name" value="PAZ_dom_sf"/>
</dbReference>
<dbReference type="SMART" id="SM00950">
    <property type="entry name" value="Piwi"/>
    <property type="match status" value="1"/>
</dbReference>
<dbReference type="SUPFAM" id="SSF53098">
    <property type="entry name" value="Ribonuclease H-like"/>
    <property type="match status" value="1"/>
</dbReference>
<keyword evidence="3" id="KW-1133">Transmembrane helix</keyword>
<dbReference type="Pfam" id="PF16488">
    <property type="entry name" value="ArgoL2"/>
    <property type="match status" value="1"/>
</dbReference>
<protein>
    <submittedName>
        <fullName evidence="6">Uncharacterized protein</fullName>
    </submittedName>
</protein>
<dbReference type="PANTHER" id="PTHR22891">
    <property type="entry name" value="EUKARYOTIC TRANSLATION INITIATION FACTOR 2C"/>
    <property type="match status" value="1"/>
</dbReference>
<dbReference type="EMBL" id="CAJNOR010001169">
    <property type="protein sequence ID" value="CAF1090088.1"/>
    <property type="molecule type" value="Genomic_DNA"/>
</dbReference>
<dbReference type="Pfam" id="PF16486">
    <property type="entry name" value="ArgoN"/>
    <property type="match status" value="1"/>
</dbReference>
<dbReference type="Pfam" id="PF02171">
    <property type="entry name" value="Piwi"/>
    <property type="match status" value="1"/>
</dbReference>
<evidence type="ECO:0000256" key="1">
    <source>
        <dbReference type="RuleBase" id="RU361178"/>
    </source>
</evidence>
<dbReference type="SUPFAM" id="SSF101690">
    <property type="entry name" value="PAZ domain"/>
    <property type="match status" value="1"/>
</dbReference>
<feature type="compositionally biased region" description="Basic and acidic residues" evidence="2">
    <location>
        <begin position="1"/>
        <end position="16"/>
    </location>
</feature>
<gene>
    <name evidence="7" type="ORF">EDS130_LOCUS28381</name>
    <name evidence="6" type="ORF">XAT740_LOCUS17789</name>
</gene>
<name>A0A814NAE5_ADIRI</name>
<dbReference type="InterPro" id="IPR003165">
    <property type="entry name" value="Piwi"/>
</dbReference>
<sequence>MSSHRDRDYPDDDDRRSSKRHRSGRSHERLSSHPQRRSYSSADVEEKPSSSQLSRTVESGSTSTVPKTTTETESGSKARSRSFVRPIIRSAVPESQLISLARRPAQSGRGKFIVFKIFFHFALIITLTVGQRVELYTNHFKIEFENNSQSSNIYQFDVDVEILMRDGSWRSCKRDERFQVIKTIIEREKFPLVWYDQGRSLYAKENLTVNFNKEYECEIKHKKTDRTNRFRFLLINLVKTYDLKIIFDFIQRKIPLRPHDPVRILEILLKQTQRLDMVNIKNRSYPKHQKLDDLGIGFVREDQTSYLLNCCLGDGRGLASGFYQAIVLGERGPTLNVNNTFCCFYQNYNLVEFITCYLGSDIRRSGISSKDQPLLVRKILKSIWFVTTHTNQIRKYRLKSFGSPANQHTFIKDQGSKISVADYFYEKWKIRLRHPHLPVVELFNPVDKNKSHFLPMELVIVDDWQRSLKPLTIEQRATVTRKTVVKPGERYGLIRRIVDERQYDKDSYLQSFGMKIQTNDMLAITGRLLTPPEIKYKSPHDESRDVIERVSIGKWYLNNYFNKTREIRSWALVLVSQRAPDERQVGLAKDFANKLPQVLMKLFQMKIIRNTTLLSVIKAMSKYGIRLNSSAIEKSDAASPDIILARMNELKTLGCEVIIYILNQVGDDIYHAIKFFGNVKLGMVTQCTRFDKLQANSEPRKMDMYIQNLSQKFNAKLGGINQFVSLMRALTSPSTRSDVFMFFGIDCTHVMCSRERPSIAAIIGSKDSTSTQYSGRVVQQYSPKGKISVEIIKDLHIYVGDLIRKFSEHNSRLPNKLVFYRAGVDDGAFQKVLDNEVQAIKQACQEFYGHNQLPKICFTVVKKNHNTRFFIYDKQSNQTNNVQPGTVIDTDIVSPNGFDFYLNSHAAIQGTSKPALYHVLYDDIGFTSDEIQQLTYYLCHTDVRCTKAISIPSPVHYASICVSRGLNLDYEGQMANEQRSIATSDMEEGLVDENIVVTLDDVQTLKIDFNSMIENTMWFA</sequence>
<evidence type="ECO:0000256" key="3">
    <source>
        <dbReference type="SAM" id="Phobius"/>
    </source>
</evidence>
<dbReference type="GO" id="GO:0003723">
    <property type="term" value="F:RNA binding"/>
    <property type="evidence" value="ECO:0007669"/>
    <property type="project" value="InterPro"/>
</dbReference>
<dbReference type="Gene3D" id="3.30.420.10">
    <property type="entry name" value="Ribonuclease H-like superfamily/Ribonuclease H"/>
    <property type="match status" value="1"/>
</dbReference>
<comment type="similarity">
    <text evidence="1">Belongs to the argonaute family.</text>
</comment>
<proteinExistence type="inferred from homology"/>
<dbReference type="OrthoDB" id="10252740at2759"/>
<dbReference type="InterPro" id="IPR036397">
    <property type="entry name" value="RNaseH_sf"/>
</dbReference>
<feature type="domain" description="PAZ" evidence="4">
    <location>
        <begin position="349"/>
        <end position="463"/>
    </location>
</feature>